<feature type="transmembrane region" description="Helical" evidence="1">
    <location>
        <begin position="43"/>
        <end position="63"/>
    </location>
</feature>
<keyword evidence="1" id="KW-1133">Transmembrane helix</keyword>
<dbReference type="Proteomes" id="UP001177943">
    <property type="component" value="Chromosome"/>
</dbReference>
<evidence type="ECO:0000256" key="1">
    <source>
        <dbReference type="SAM" id="Phobius"/>
    </source>
</evidence>
<sequence>MFSKNNKIAVVLLWTGLSVIAAGIIAGIIIGDDDDERLWLVTFVYWVSGFLSGLFFIALSEIIEQLHRLNMKSNKEPEDDELILLND</sequence>
<dbReference type="AlphaFoldDB" id="A0AA95L376"/>
<evidence type="ECO:0000313" key="2">
    <source>
        <dbReference type="EMBL" id="WHX51042.1"/>
    </source>
</evidence>
<dbReference type="EMBL" id="CP126084">
    <property type="protein sequence ID" value="WHX51042.1"/>
    <property type="molecule type" value="Genomic_DNA"/>
</dbReference>
<reference evidence="2" key="1">
    <citation type="submission" date="2023-05" db="EMBL/GenBank/DDBJ databases">
        <title>Comparative genomics of Bacillaceae isolates and their secondary metabolite potential.</title>
        <authorList>
            <person name="Song L."/>
            <person name="Nielsen L.J."/>
            <person name="Mohite O."/>
            <person name="Xu X."/>
            <person name="Weber T."/>
            <person name="Kovacs A.T."/>
        </authorList>
    </citation>
    <scope>NUCLEOTIDE SEQUENCE</scope>
    <source>
        <strain evidence="2">B2_4</strain>
    </source>
</reference>
<dbReference type="KEGG" id="pwn:QNH46_10560"/>
<name>A0AA95L376_9BACL</name>
<dbReference type="RefSeq" id="WP_283928058.1">
    <property type="nucleotide sequence ID" value="NZ_CP126084.1"/>
</dbReference>
<organism evidence="2 3">
    <name type="scientific">Paenibacillus woosongensis</name>
    <dbReference type="NCBI Taxonomy" id="307580"/>
    <lineage>
        <taxon>Bacteria</taxon>
        <taxon>Bacillati</taxon>
        <taxon>Bacillota</taxon>
        <taxon>Bacilli</taxon>
        <taxon>Bacillales</taxon>
        <taxon>Paenibacillaceae</taxon>
        <taxon>Paenibacillus</taxon>
    </lineage>
</organism>
<accession>A0AA95L376</accession>
<protein>
    <submittedName>
        <fullName evidence="2">Uncharacterized protein</fullName>
    </submittedName>
</protein>
<keyword evidence="1" id="KW-0812">Transmembrane</keyword>
<proteinExistence type="predicted"/>
<keyword evidence="1" id="KW-0472">Membrane</keyword>
<evidence type="ECO:0000313" key="3">
    <source>
        <dbReference type="Proteomes" id="UP001177943"/>
    </source>
</evidence>
<feature type="transmembrane region" description="Helical" evidence="1">
    <location>
        <begin position="12"/>
        <end position="31"/>
    </location>
</feature>
<gene>
    <name evidence="2" type="ORF">QNH46_10560</name>
</gene>